<feature type="compositionally biased region" description="Acidic residues" evidence="2">
    <location>
        <begin position="2197"/>
        <end position="2215"/>
    </location>
</feature>
<dbReference type="InterPro" id="IPR041690">
    <property type="entry name" value="Cadherin_5"/>
</dbReference>
<dbReference type="Pfam" id="PF13205">
    <property type="entry name" value="Big_5"/>
    <property type="match status" value="1"/>
</dbReference>
<feature type="region of interest" description="Disordered" evidence="2">
    <location>
        <begin position="2197"/>
        <end position="2219"/>
    </location>
</feature>
<dbReference type="InterPro" id="IPR032812">
    <property type="entry name" value="SbsA_Ig"/>
</dbReference>
<evidence type="ECO:0000259" key="3">
    <source>
        <dbReference type="SMART" id="SM00736"/>
    </source>
</evidence>
<dbReference type="Pfam" id="PF17892">
    <property type="entry name" value="Cadherin_5"/>
    <property type="match status" value="1"/>
</dbReference>
<dbReference type="Pfam" id="PF17963">
    <property type="entry name" value="Big_9"/>
    <property type="match status" value="4"/>
</dbReference>
<sequence length="2458" mass="251312">MSDAGVDFEFRIETEGSPVGLENGKGSWYFESPQRGPNDPYGDGKDSVFVTSTIEDEDIETVRIFRTDGKQFILSEVHAKNFGATGVPAANLSGYLDENPTGDGHVVPLSLEGEVEDVYTFNDLLVDEIRISSSDLYHFHIAKVVGKTDLPANSDGNLTAASGVSEPVAISTTRNSVADAIEVFDFTLSDDGGGDGLDLDVSEISVHVGGTSTDAERGKLTWRLNGPDASNVNGSYNNGADTINFTGLNISVSDDMSEIYTVNAYYNDNTGIVDGHTIVLSLDGDTDITVGASGTQMGATSPVNNGTGSTVDVTATQLVFTTAPAGSVSGLALNVQPEVAAQDTAGNTDRDFTETITLTEASGGMLNNTTAVATNGVASFTNLIYKATADQQSFTLTANDEDAKGSDLPSVNANPVTSDVVATRLIFATQPAPLSVPAGTATVFTTVPVVQAVDGANIVDTGYNTDIVLSAVNGTGSATLTGATASPSLGVASFSGLEIDYTLSGATSEAFNLQASSGSLTPAESAQLTAADITPPSVSNISLSGSPTENASSVTFTVTFNKNANSISTDDFTLTTTGTAGGNVASVSTSSGQSVEVTVNNITGEGSLRLDLNGNTNIVDDNGNGANNNGYVAAYTSGDIHALDVQAPTVTGVGSANPNGIYGVGDMIAIDVEFNEKVQLNTSGGVPGLTLETGPTARFITYISGSGTRTLRFHYTVVAGDNTTDLSYPSTAAFDLAGGSISDLAGNVADVTLPEPGATGSLSAAKDLVVDTEGPTVSLSSTESSPSNSSNFVLTATFSEEVTGLALNDFVANNADAIDLTNIGGGVYEVTVTPSGDGSVTINLGAGAAQDTAGNPSEAATPFTLEVDTQAPTVTLTSAETGPTNAANFTLNVAFSETVSGVALDDFAATNASLSSLSGSGSTYNLTVTPTADGDVTVSLPAGAAQDSAENPNSAATDFTIVSDTQAPTVALSSTETNPTNAGSFVLAIDFTEEVTDFTQTDFSVTNAALSNFANLGSGAYTVTVMPNADGEVTVGLPAAAAQDIAGNASEAATEFSIIYDGTAPTLVSSQPADDSTSFAYDDPIVLTFSEAVSAGTDSITVYELADDTKAASVAVGSANVSIAGNSATIDLPATLKPTTSYYINIGGNAFTDEGGNAFAGISGNSELNFTVANSSPVAQVDTATVNEDGTLGIAVLNNDTDTDSALSPASVTVVGAPVNGSVSVDTGTGVIDYTPSADFNGSDSFTYTLEDIWGAVSNEVAVNITVTPVNDAPVAVADAVSTQEDNALSIDVTANDGDVDTADTPDTLSITVVSGPSNGSAVVNEGVVDYTPDADFEGTDSFTYSVQDTSGATSAPVTVTVSVIGVNDVPVAVDDSLTLDEDGVANVDVLANDSDIDGTLDAIGVSLVAMPGHGVAEVDAVTGVITYTPAENYNGADSFSYLVRDDQGGTSNEASVSVTVNSVNDAPMAGDDTVMLLEDTAHNINVLGNDSDVDGRVDATTVALVTPPTNGVSLIDPSSGAITYTPNEHYFGDDSFSYRVMDELGEWSNEAIVTLTIESVNDLPTAADDVAQTDEDNAVLISLLDNDTDLDGLIDITTVTIATEVNNGSLENHGDGTVTYTPNTNFNGSDNFSYTVLDDEGGESVMASVSITVNPVNDAPEISGSAPGSAEALAPYSFSPQASDPDIGDTLTFSLSNAPAWLSINSATGEVSGTPAEADAGLAQGIVVSVSDGTETVSLPSFAIDVTNPYFNSAPSLSGSPTASIQVGELYRFAAEASDAEDDALQFTLQGAPGWLSVDPSTGVINGIATDADVGRYSDILLTVTDGEYTVELPAFSLEVTPGTDSDGDNVSDYQEGVDGTDQNDPTDFVDTAAPVLNVAPGETLQAEGLYTQVNMALLLGLSPNADEAAVQQALRERVTDGIDAECCEVSVAGFNAGPQWLRSGRHEIVWSAEDASGNRVQMTQVLDIWPQVSLAMDQRAAEGRTAQVGVYLNGDAPEYPVAVAYKVSDDSTATASDYQLGETREVTFSEALDSRYSQLIAIELLQDEQAESDESVIIELDTQADAEVGSAHGFVAGNRTRHQLHITEANLPPEVALELYQDGRKRSLVAADGASVDVLLDMVDPNGDELSLSWRGDQALIDLLQGEAPVLSFNPEALTAGIYQLVAEVTDSQGAMAEAPLNFAVVDNLAPLGDDDADGDGIADAQEGYDDPDGNGIPAYQDRHALSHLIAQRQGGDDDYLMQCEPGLICALGAAVARAAGQGVELSADDLPADSGYQVVGGVFDFMVRDLPQAGQSVRVALALNDAIPADASYRKLVDSQWVAFSEDANNALHSAAGSPGYCPSPGSSEWQAGLNEGHWCVQLTIEDGGANDADGRANRTVVDPGAVVQPASTDGGSGDGGDGGNGDGGGDNPPPTAPDSGSSGGGGAAGLWTLVALLGMGSVCRRRFRKKASAP</sequence>
<evidence type="ECO:0000313" key="5">
    <source>
        <dbReference type="Proteomes" id="UP001139319"/>
    </source>
</evidence>
<name>A0A9X2HTJ9_9GAMM</name>
<gene>
    <name evidence="4" type="ORF">M6D89_01735</name>
</gene>
<dbReference type="PANTHER" id="PTHR34677:SF3">
    <property type="entry name" value="BACTERIAL IG-LIKE DOMAIN-CONTAINING PROTEIN"/>
    <property type="match status" value="1"/>
</dbReference>
<dbReference type="Gene3D" id="2.60.40.10">
    <property type="entry name" value="Immunoglobulins"/>
    <property type="match status" value="2"/>
</dbReference>
<evidence type="ECO:0000256" key="2">
    <source>
        <dbReference type="SAM" id="MobiDB-lite"/>
    </source>
</evidence>
<dbReference type="InterPro" id="IPR038081">
    <property type="entry name" value="CalX-like_sf"/>
</dbReference>
<comment type="caution">
    <text evidence="4">The sequence shown here is derived from an EMBL/GenBank/DDBJ whole genome shotgun (WGS) entry which is preliminary data.</text>
</comment>
<dbReference type="EMBL" id="JAMFTH010000001">
    <property type="protein sequence ID" value="MCP8898015.1"/>
    <property type="molecule type" value="Genomic_DNA"/>
</dbReference>
<dbReference type="GO" id="GO:0005509">
    <property type="term" value="F:calcium ion binding"/>
    <property type="evidence" value="ECO:0007669"/>
    <property type="project" value="InterPro"/>
</dbReference>
<reference evidence="4" key="1">
    <citation type="submission" date="2022-05" db="EMBL/GenBank/DDBJ databases">
        <authorList>
            <person name="Sun H.-N."/>
        </authorList>
    </citation>
    <scope>NUCLEOTIDE SEQUENCE</scope>
    <source>
        <strain evidence="4">HB14</strain>
    </source>
</reference>
<protein>
    <submittedName>
        <fullName evidence="4">Tandem-95 repeat protein</fullName>
    </submittedName>
</protein>
<feature type="domain" description="Dystroglycan-type cadherin-like" evidence="3">
    <location>
        <begin position="1652"/>
        <end position="1756"/>
    </location>
</feature>
<dbReference type="SUPFAM" id="SSF49313">
    <property type="entry name" value="Cadherin-like"/>
    <property type="match status" value="2"/>
</dbReference>
<dbReference type="NCBIfam" id="NF012211">
    <property type="entry name" value="tand_rpt_95"/>
    <property type="match status" value="5"/>
</dbReference>
<dbReference type="SUPFAM" id="SSF141072">
    <property type="entry name" value="CalX-like"/>
    <property type="match status" value="1"/>
</dbReference>
<dbReference type="InterPro" id="IPR013783">
    <property type="entry name" value="Ig-like_fold"/>
</dbReference>
<proteinExistence type="predicted"/>
<evidence type="ECO:0000256" key="1">
    <source>
        <dbReference type="ARBA" id="ARBA00022729"/>
    </source>
</evidence>
<dbReference type="RefSeq" id="WP_253966307.1">
    <property type="nucleotide sequence ID" value="NZ_JAMFTH010000001.1"/>
</dbReference>
<keyword evidence="1" id="KW-0732">Signal</keyword>
<dbReference type="InterPro" id="IPR006644">
    <property type="entry name" value="Cadg"/>
</dbReference>
<reference evidence="4" key="2">
    <citation type="submission" date="2023-01" db="EMBL/GenBank/DDBJ databases">
        <title>Gilvimarinus xylanilyticus HB14 isolated from Caulerpa lentillifera aquaculture base in Hainan, China.</title>
        <authorList>
            <person name="Zhang Y.-J."/>
        </authorList>
    </citation>
    <scope>NUCLEOTIDE SEQUENCE</scope>
    <source>
        <strain evidence="4">HB14</strain>
    </source>
</reference>
<dbReference type="Gene3D" id="2.60.40.2810">
    <property type="match status" value="5"/>
</dbReference>
<keyword evidence="5" id="KW-1185">Reference proteome</keyword>
<feature type="region of interest" description="Disordered" evidence="2">
    <location>
        <begin position="2374"/>
        <end position="2431"/>
    </location>
</feature>
<dbReference type="Pfam" id="PF19078">
    <property type="entry name" value="Big_12"/>
    <property type="match status" value="3"/>
</dbReference>
<dbReference type="Proteomes" id="UP001139319">
    <property type="component" value="Unassembled WGS sequence"/>
</dbReference>
<organism evidence="4 5">
    <name type="scientific">Gilvimarinus xylanilyticus</name>
    <dbReference type="NCBI Taxonomy" id="2944139"/>
    <lineage>
        <taxon>Bacteria</taxon>
        <taxon>Pseudomonadati</taxon>
        <taxon>Pseudomonadota</taxon>
        <taxon>Gammaproteobacteria</taxon>
        <taxon>Cellvibrionales</taxon>
        <taxon>Cellvibrionaceae</taxon>
        <taxon>Gilvimarinus</taxon>
    </lineage>
</organism>
<dbReference type="PANTHER" id="PTHR34677">
    <property type="match status" value="1"/>
</dbReference>
<dbReference type="NCBIfam" id="NF041766">
    <property type="entry name" value="choice_anch_U"/>
    <property type="match status" value="1"/>
</dbReference>
<dbReference type="InterPro" id="IPR053784">
    <property type="entry name" value="Choice_anch_U_dom"/>
</dbReference>
<dbReference type="SMART" id="SM00736">
    <property type="entry name" value="CADG"/>
    <property type="match status" value="1"/>
</dbReference>
<dbReference type="InterPro" id="IPR015919">
    <property type="entry name" value="Cadherin-like_sf"/>
</dbReference>
<dbReference type="Pfam" id="PF05345">
    <property type="entry name" value="He_PIG"/>
    <property type="match status" value="2"/>
</dbReference>
<dbReference type="GO" id="GO:0016020">
    <property type="term" value="C:membrane"/>
    <property type="evidence" value="ECO:0007669"/>
    <property type="project" value="InterPro"/>
</dbReference>
<dbReference type="InterPro" id="IPR014755">
    <property type="entry name" value="Cu-Rt/internalin_Ig-like"/>
</dbReference>
<feature type="region of interest" description="Disordered" evidence="2">
    <location>
        <begin position="17"/>
        <end position="44"/>
    </location>
</feature>
<feature type="compositionally biased region" description="Gly residues" evidence="2">
    <location>
        <begin position="2398"/>
        <end position="2414"/>
    </location>
</feature>
<evidence type="ECO:0000313" key="4">
    <source>
        <dbReference type="EMBL" id="MCP8898015.1"/>
    </source>
</evidence>
<dbReference type="InterPro" id="IPR044048">
    <property type="entry name" value="Big_12"/>
</dbReference>
<dbReference type="Gene3D" id="2.60.40.1220">
    <property type="match status" value="1"/>
</dbReference>
<accession>A0A9X2HTJ9</accession>